<sequence length="163" mass="17901">MAHKYQRCLGVCLRRGRFTLCMLFLLTAGTVSLYLLMPQEFLPEEDQGYIMAGVKLPAGTSLNHTRDAMLRLSEKLQAHELVKAVISIGGADLLADNTRPDAGILFVALKDWSERLEDEQGVDDLLEWLEESAPEIAPEAAVMGANPPAIPELGMTDNASCWT</sequence>
<organism evidence="2 3">
    <name type="scientific">Selenomonas ruminantium</name>
    <dbReference type="NCBI Taxonomy" id="971"/>
    <lineage>
        <taxon>Bacteria</taxon>
        <taxon>Bacillati</taxon>
        <taxon>Bacillota</taxon>
        <taxon>Negativicutes</taxon>
        <taxon>Selenomonadales</taxon>
        <taxon>Selenomonadaceae</taxon>
        <taxon>Selenomonas</taxon>
    </lineage>
</organism>
<evidence type="ECO:0000256" key="1">
    <source>
        <dbReference type="SAM" id="Phobius"/>
    </source>
</evidence>
<dbReference type="AlphaFoldDB" id="A0A1I0UYS9"/>
<dbReference type="Pfam" id="PF00873">
    <property type="entry name" value="ACR_tran"/>
    <property type="match status" value="1"/>
</dbReference>
<dbReference type="GO" id="GO:0005886">
    <property type="term" value="C:plasma membrane"/>
    <property type="evidence" value="ECO:0007669"/>
    <property type="project" value="TreeGrafter"/>
</dbReference>
<dbReference type="InterPro" id="IPR001036">
    <property type="entry name" value="Acrflvin-R"/>
</dbReference>
<dbReference type="PANTHER" id="PTHR32063:SF76">
    <property type="entry name" value="EFFLUX PUMP MEMBRANE TRANSPORTER"/>
    <property type="match status" value="1"/>
</dbReference>
<proteinExistence type="predicted"/>
<dbReference type="Proteomes" id="UP000183843">
    <property type="component" value="Unassembled WGS sequence"/>
</dbReference>
<dbReference type="GO" id="GO:0042910">
    <property type="term" value="F:xenobiotic transmembrane transporter activity"/>
    <property type="evidence" value="ECO:0007669"/>
    <property type="project" value="TreeGrafter"/>
</dbReference>
<keyword evidence="1" id="KW-0812">Transmembrane</keyword>
<feature type="transmembrane region" description="Helical" evidence="1">
    <location>
        <begin position="20"/>
        <end position="37"/>
    </location>
</feature>
<evidence type="ECO:0000313" key="2">
    <source>
        <dbReference type="EMBL" id="SFA68947.1"/>
    </source>
</evidence>
<keyword evidence="1" id="KW-0472">Membrane</keyword>
<keyword evidence="1" id="KW-1133">Transmembrane helix</keyword>
<dbReference type="EMBL" id="FOJX01000001">
    <property type="protein sequence ID" value="SFA68947.1"/>
    <property type="molecule type" value="Genomic_DNA"/>
</dbReference>
<name>A0A1I0UYS9_SELRU</name>
<gene>
    <name evidence="2" type="ORF">SAMN05216587_10138</name>
</gene>
<evidence type="ECO:0000313" key="3">
    <source>
        <dbReference type="Proteomes" id="UP000183843"/>
    </source>
</evidence>
<dbReference type="Gene3D" id="3.30.70.1430">
    <property type="entry name" value="Multidrug efflux transporter AcrB pore domain"/>
    <property type="match status" value="1"/>
</dbReference>
<dbReference type="SUPFAM" id="SSF82693">
    <property type="entry name" value="Multidrug efflux transporter AcrB pore domain, PN1, PN2, PC1 and PC2 subdomains"/>
    <property type="match status" value="1"/>
</dbReference>
<dbReference type="PANTHER" id="PTHR32063">
    <property type="match status" value="1"/>
</dbReference>
<dbReference type="Gene3D" id="1.20.1640.10">
    <property type="entry name" value="Multidrug efflux transporter AcrB transmembrane domain"/>
    <property type="match status" value="1"/>
</dbReference>
<reference evidence="2 3" key="1">
    <citation type="submission" date="2016-10" db="EMBL/GenBank/DDBJ databases">
        <authorList>
            <person name="de Groot N.N."/>
        </authorList>
    </citation>
    <scope>NUCLEOTIDE SEQUENCE [LARGE SCALE GENOMIC DNA]</scope>
    <source>
        <strain evidence="2 3">L14</strain>
    </source>
</reference>
<protein>
    <submittedName>
        <fullName evidence="2">Hydrophobic/amphiphilic exporter-1, HAE1 family/multidrug efflux pump</fullName>
    </submittedName>
</protein>
<dbReference type="PRINTS" id="PR00702">
    <property type="entry name" value="ACRIFLAVINRP"/>
</dbReference>
<accession>A0A1I0UYS9</accession>